<dbReference type="Proteomes" id="UP000034849">
    <property type="component" value="Unassembled WGS sequence"/>
</dbReference>
<dbReference type="AlphaFoldDB" id="A0A0G0G7S0"/>
<keyword evidence="1 5" id="KW-0963">Cytoplasm</keyword>
<dbReference type="Pfam" id="PF03652">
    <property type="entry name" value="RuvX"/>
    <property type="match status" value="1"/>
</dbReference>
<dbReference type="PANTHER" id="PTHR33317:SF4">
    <property type="entry name" value="POLYNUCLEOTIDYL TRANSFERASE, RIBONUCLEASE H-LIKE SUPERFAMILY PROTEIN"/>
    <property type="match status" value="1"/>
</dbReference>
<evidence type="ECO:0000256" key="5">
    <source>
        <dbReference type="HAMAP-Rule" id="MF_00651"/>
    </source>
</evidence>
<dbReference type="GO" id="GO:0005829">
    <property type="term" value="C:cytosol"/>
    <property type="evidence" value="ECO:0007669"/>
    <property type="project" value="TreeGrafter"/>
</dbReference>
<evidence type="ECO:0000256" key="3">
    <source>
        <dbReference type="ARBA" id="ARBA00022722"/>
    </source>
</evidence>
<dbReference type="GO" id="GO:0016788">
    <property type="term" value="F:hydrolase activity, acting on ester bonds"/>
    <property type="evidence" value="ECO:0007669"/>
    <property type="project" value="UniProtKB-UniRule"/>
</dbReference>
<evidence type="ECO:0000259" key="6">
    <source>
        <dbReference type="SMART" id="SM00732"/>
    </source>
</evidence>
<keyword evidence="3 5" id="KW-0540">Nuclease</keyword>
<dbReference type="EC" id="3.1.-.-" evidence="5"/>
<dbReference type="HAMAP" id="MF_00651">
    <property type="entry name" value="Nuclease_YqgF"/>
    <property type="match status" value="1"/>
</dbReference>
<evidence type="ECO:0000313" key="8">
    <source>
        <dbReference type="Proteomes" id="UP000034849"/>
    </source>
</evidence>
<proteinExistence type="inferred from homology"/>
<sequence length="126" mass="14029">MNLLGIDYGKKKIGLAYAVLGVDLVMPLGQIGGGEEKIRRGKVIEIIKEKQINKIVVGYPYGLKGEKNENTARVDKFVNQLKNDFDIEIELVDERFSSLLADRMGGTVSRDEKAAMVILQSYLAKK</sequence>
<evidence type="ECO:0000256" key="1">
    <source>
        <dbReference type="ARBA" id="ARBA00022490"/>
    </source>
</evidence>
<dbReference type="InterPro" id="IPR006641">
    <property type="entry name" value="YqgF/RNaseH-like_dom"/>
</dbReference>
<dbReference type="SUPFAM" id="SSF53098">
    <property type="entry name" value="Ribonuclease H-like"/>
    <property type="match status" value="1"/>
</dbReference>
<name>A0A0G0G7S0_9BACT</name>
<evidence type="ECO:0000313" key="7">
    <source>
        <dbReference type="EMBL" id="KKQ27133.1"/>
    </source>
</evidence>
<evidence type="ECO:0000256" key="4">
    <source>
        <dbReference type="ARBA" id="ARBA00022801"/>
    </source>
</evidence>
<dbReference type="PANTHER" id="PTHR33317">
    <property type="entry name" value="POLYNUCLEOTIDYL TRANSFERASE, RIBONUCLEASE H-LIKE SUPERFAMILY PROTEIN"/>
    <property type="match status" value="1"/>
</dbReference>
<dbReference type="InterPro" id="IPR005227">
    <property type="entry name" value="YqgF"/>
</dbReference>
<dbReference type="SMART" id="SM00732">
    <property type="entry name" value="YqgFc"/>
    <property type="match status" value="1"/>
</dbReference>
<dbReference type="Gene3D" id="3.30.420.140">
    <property type="entry name" value="YqgF/RNase H-like domain"/>
    <property type="match status" value="1"/>
</dbReference>
<dbReference type="STRING" id="1619046.US42_C0014G0030"/>
<reference evidence="7 8" key="1">
    <citation type="journal article" date="2015" name="Nature">
        <title>rRNA introns, odd ribosomes, and small enigmatic genomes across a large radiation of phyla.</title>
        <authorList>
            <person name="Brown C.T."/>
            <person name="Hug L.A."/>
            <person name="Thomas B.C."/>
            <person name="Sharon I."/>
            <person name="Castelle C.J."/>
            <person name="Singh A."/>
            <person name="Wilkins M.J."/>
            <person name="Williams K.H."/>
            <person name="Banfield J.F."/>
        </authorList>
    </citation>
    <scope>NUCLEOTIDE SEQUENCE [LARGE SCALE GENOMIC DNA]</scope>
</reference>
<dbReference type="GO" id="GO:0004518">
    <property type="term" value="F:nuclease activity"/>
    <property type="evidence" value="ECO:0007669"/>
    <property type="project" value="UniProtKB-KW"/>
</dbReference>
<feature type="domain" description="YqgF/RNase H-like" evidence="6">
    <location>
        <begin position="1"/>
        <end position="101"/>
    </location>
</feature>
<comment type="similarity">
    <text evidence="5">Belongs to the YqgF HJR family.</text>
</comment>
<dbReference type="GO" id="GO:0000967">
    <property type="term" value="P:rRNA 5'-end processing"/>
    <property type="evidence" value="ECO:0007669"/>
    <property type="project" value="UniProtKB-UniRule"/>
</dbReference>
<dbReference type="InterPro" id="IPR012337">
    <property type="entry name" value="RNaseH-like_sf"/>
</dbReference>
<dbReference type="CDD" id="cd16964">
    <property type="entry name" value="YqgF"/>
    <property type="match status" value="1"/>
</dbReference>
<evidence type="ECO:0000256" key="2">
    <source>
        <dbReference type="ARBA" id="ARBA00022517"/>
    </source>
</evidence>
<keyword evidence="4 5" id="KW-0378">Hydrolase</keyword>
<comment type="function">
    <text evidence="5">Could be a nuclease involved in processing of the 5'-end of pre-16S rRNA.</text>
</comment>
<comment type="subcellular location">
    <subcellularLocation>
        <location evidence="5">Cytoplasm</location>
    </subcellularLocation>
</comment>
<organism evidence="7 8">
    <name type="scientific">Candidatus Magasanikbacteria bacterium GW2011_GWC2_37_14</name>
    <dbReference type="NCBI Taxonomy" id="1619046"/>
    <lineage>
        <taxon>Bacteria</taxon>
        <taxon>Candidatus Magasanikiibacteriota</taxon>
    </lineage>
</organism>
<keyword evidence="2 5" id="KW-0690">Ribosome biogenesis</keyword>
<dbReference type="EMBL" id="LBSX01000014">
    <property type="protein sequence ID" value="KKQ27133.1"/>
    <property type="molecule type" value="Genomic_DNA"/>
</dbReference>
<gene>
    <name evidence="7" type="ORF">US42_C0014G0030</name>
</gene>
<dbReference type="NCBIfam" id="TIGR00250">
    <property type="entry name" value="RNAse_H_YqgF"/>
    <property type="match status" value="1"/>
</dbReference>
<accession>A0A0G0G7S0</accession>
<comment type="caution">
    <text evidence="7">The sequence shown here is derived from an EMBL/GenBank/DDBJ whole genome shotgun (WGS) entry which is preliminary data.</text>
</comment>
<protein>
    <recommendedName>
        <fullName evidence="5">Putative pre-16S rRNA nuclease</fullName>
        <ecNumber evidence="5">3.1.-.-</ecNumber>
    </recommendedName>
</protein>
<dbReference type="InterPro" id="IPR037027">
    <property type="entry name" value="YqgF/RNaseH-like_dom_sf"/>
</dbReference>